<reference evidence="2" key="1">
    <citation type="journal article" date="2020" name="Fungal Divers.">
        <title>Resolving the Mortierellaceae phylogeny through synthesis of multi-gene phylogenetics and phylogenomics.</title>
        <authorList>
            <person name="Vandepol N."/>
            <person name="Liber J."/>
            <person name="Desiro A."/>
            <person name="Na H."/>
            <person name="Kennedy M."/>
            <person name="Barry K."/>
            <person name="Grigoriev I.V."/>
            <person name="Miller A.N."/>
            <person name="O'Donnell K."/>
            <person name="Stajich J.E."/>
            <person name="Bonito G."/>
        </authorList>
    </citation>
    <scope>NUCLEOTIDE SEQUENCE</scope>
    <source>
        <strain evidence="2">NVP60</strain>
    </source>
</reference>
<feature type="region of interest" description="Disordered" evidence="1">
    <location>
        <begin position="32"/>
        <end position="55"/>
    </location>
</feature>
<evidence type="ECO:0000256" key="1">
    <source>
        <dbReference type="SAM" id="MobiDB-lite"/>
    </source>
</evidence>
<proteinExistence type="predicted"/>
<keyword evidence="3" id="KW-1185">Reference proteome</keyword>
<gene>
    <name evidence="2" type="ORF">BGZ97_004896</name>
</gene>
<feature type="compositionally biased region" description="Polar residues" evidence="1">
    <location>
        <begin position="43"/>
        <end position="54"/>
    </location>
</feature>
<name>A0A9P6QRJ7_9FUNG</name>
<dbReference type="Proteomes" id="UP000823405">
    <property type="component" value="Unassembled WGS sequence"/>
</dbReference>
<accession>A0A9P6QRJ7</accession>
<evidence type="ECO:0000313" key="2">
    <source>
        <dbReference type="EMBL" id="KAG0295134.1"/>
    </source>
</evidence>
<protein>
    <submittedName>
        <fullName evidence="2">Uncharacterized protein</fullName>
    </submittedName>
</protein>
<sequence length="112" mass="11566">MSKTGLRLREVVLGEEAHNLLSRGDFSSRATFVGESDEFPPGGSTSQPASSSQVVNLANTDASAAAAGSATGGLVLTPEEQSVVDESKCTLLCVDGEQACDEESCCMLPVKQ</sequence>
<comment type="caution">
    <text evidence="2">The sequence shown here is derived from an EMBL/GenBank/DDBJ whole genome shotgun (WGS) entry which is preliminary data.</text>
</comment>
<organism evidence="2 3">
    <name type="scientific">Linnemannia gamsii</name>
    <dbReference type="NCBI Taxonomy" id="64522"/>
    <lineage>
        <taxon>Eukaryota</taxon>
        <taxon>Fungi</taxon>
        <taxon>Fungi incertae sedis</taxon>
        <taxon>Mucoromycota</taxon>
        <taxon>Mortierellomycotina</taxon>
        <taxon>Mortierellomycetes</taxon>
        <taxon>Mortierellales</taxon>
        <taxon>Mortierellaceae</taxon>
        <taxon>Linnemannia</taxon>
    </lineage>
</organism>
<evidence type="ECO:0000313" key="3">
    <source>
        <dbReference type="Proteomes" id="UP000823405"/>
    </source>
</evidence>
<dbReference type="OrthoDB" id="10336468at2759"/>
<dbReference type="AlphaFoldDB" id="A0A9P6QRJ7"/>
<dbReference type="EMBL" id="JAAAIN010002262">
    <property type="protein sequence ID" value="KAG0295134.1"/>
    <property type="molecule type" value="Genomic_DNA"/>
</dbReference>